<dbReference type="SUPFAM" id="SSF56176">
    <property type="entry name" value="FAD-binding/transporter-associated domain-like"/>
    <property type="match status" value="1"/>
</dbReference>
<keyword evidence="1" id="KW-0285">Flavoprotein</keyword>
<dbReference type="AlphaFoldDB" id="A0A4R7PDA5"/>
<comment type="caution">
    <text evidence="4">The sequence shown here is derived from an EMBL/GenBank/DDBJ whole genome shotgun (WGS) entry which is preliminary data.</text>
</comment>
<sequence length="395" mass="41328">MQTVTREALRPGSADDIQAALLDADAAGSSLRVIGGGTRRSMMGVAAASMRELDLSAISGITNYEPEELVLSLRAGTPLHEVEAALAERGQMLAFDPPDYAALLGAGGARTTIGGIIGSGFAGSRRLSAGNVRDHLLGFDAVSGRGEKFRAGGRVIKNVTGYDLAKLMVGSWGTLAVVTDLSLRVLPRPQYEATVLVEQGDASVALAGIRTALASPLEVSSAACLADGRSAIRLEGFRASVEERQRQILGMFESRGSVRAIEEAESAALWRDIRDVAVFASDARVVWRLSLPSLSAATVVATIAKSAACTALYDWGGSLVWLAMEGEAPAGLVRGEVSKAGGHAWLMRAPVGVRERLATAPPLDAGTTALSRRIKSGFDPQNRLGDGPFSFGTNR</sequence>
<dbReference type="Gene3D" id="3.30.465.10">
    <property type="match status" value="1"/>
</dbReference>
<dbReference type="Proteomes" id="UP000295341">
    <property type="component" value="Unassembled WGS sequence"/>
</dbReference>
<dbReference type="RefSeq" id="WP_133880649.1">
    <property type="nucleotide sequence ID" value="NZ_MWIN01000030.1"/>
</dbReference>
<dbReference type="OrthoDB" id="9811557at2"/>
<evidence type="ECO:0000313" key="5">
    <source>
        <dbReference type="Proteomes" id="UP000295341"/>
    </source>
</evidence>
<dbReference type="InterPro" id="IPR016164">
    <property type="entry name" value="FAD-linked_Oxase-like_C"/>
</dbReference>
<keyword evidence="5" id="KW-1185">Reference proteome</keyword>
<dbReference type="GO" id="GO:0071949">
    <property type="term" value="F:FAD binding"/>
    <property type="evidence" value="ECO:0007669"/>
    <property type="project" value="InterPro"/>
</dbReference>
<keyword evidence="2" id="KW-0274">FAD</keyword>
<dbReference type="InterPro" id="IPR016166">
    <property type="entry name" value="FAD-bd_PCMH"/>
</dbReference>
<gene>
    <name evidence="4" type="ORF">DFR24_1511</name>
</gene>
<protein>
    <submittedName>
        <fullName evidence="4">Glycolate oxidase FAD binding subunit</fullName>
    </submittedName>
</protein>
<dbReference type="InterPro" id="IPR006094">
    <property type="entry name" value="Oxid_FAD_bind_N"/>
</dbReference>
<dbReference type="PANTHER" id="PTHR11748">
    <property type="entry name" value="D-LACTATE DEHYDROGENASE"/>
    <property type="match status" value="1"/>
</dbReference>
<reference evidence="4 5" key="1">
    <citation type="submission" date="2019-03" db="EMBL/GenBank/DDBJ databases">
        <title>Genomic Encyclopedia of Type Strains, Phase IV (KMG-IV): sequencing the most valuable type-strain genomes for metagenomic binning, comparative biology and taxonomic classification.</title>
        <authorList>
            <person name="Goeker M."/>
        </authorList>
    </citation>
    <scope>NUCLEOTIDE SEQUENCE [LARGE SCALE GENOMIC DNA]</scope>
    <source>
        <strain evidence="4 5">DSM 26377</strain>
    </source>
</reference>
<dbReference type="Pfam" id="PF01565">
    <property type="entry name" value="FAD_binding_4"/>
    <property type="match status" value="1"/>
</dbReference>
<dbReference type="PROSITE" id="PS51387">
    <property type="entry name" value="FAD_PCMH"/>
    <property type="match status" value="1"/>
</dbReference>
<accession>A0A4R7PDA5</accession>
<evidence type="ECO:0000259" key="3">
    <source>
        <dbReference type="PROSITE" id="PS51387"/>
    </source>
</evidence>
<proteinExistence type="predicted"/>
<dbReference type="PANTHER" id="PTHR11748:SF103">
    <property type="entry name" value="GLYCOLATE OXIDASE SUBUNIT GLCE"/>
    <property type="match status" value="1"/>
</dbReference>
<dbReference type="GO" id="GO:0003824">
    <property type="term" value="F:catalytic activity"/>
    <property type="evidence" value="ECO:0007669"/>
    <property type="project" value="InterPro"/>
</dbReference>
<dbReference type="InterPro" id="IPR016169">
    <property type="entry name" value="FAD-bd_PCMH_sub2"/>
</dbReference>
<organism evidence="4 5">
    <name type="scientific">Panacagrimonas perspica</name>
    <dbReference type="NCBI Taxonomy" id="381431"/>
    <lineage>
        <taxon>Bacteria</taxon>
        <taxon>Pseudomonadati</taxon>
        <taxon>Pseudomonadota</taxon>
        <taxon>Gammaproteobacteria</taxon>
        <taxon>Nevskiales</taxon>
        <taxon>Nevskiaceae</taxon>
        <taxon>Panacagrimonas</taxon>
    </lineage>
</organism>
<evidence type="ECO:0000313" key="4">
    <source>
        <dbReference type="EMBL" id="TDU32123.1"/>
    </source>
</evidence>
<dbReference type="InterPro" id="IPR036318">
    <property type="entry name" value="FAD-bd_PCMH-like_sf"/>
</dbReference>
<evidence type="ECO:0000256" key="2">
    <source>
        <dbReference type="ARBA" id="ARBA00022827"/>
    </source>
</evidence>
<feature type="domain" description="FAD-binding PCMH-type" evidence="3">
    <location>
        <begin position="1"/>
        <end position="188"/>
    </location>
</feature>
<name>A0A4R7PDA5_9GAMM</name>
<dbReference type="EMBL" id="SOBT01000008">
    <property type="protein sequence ID" value="TDU32123.1"/>
    <property type="molecule type" value="Genomic_DNA"/>
</dbReference>
<dbReference type="SUPFAM" id="SSF55103">
    <property type="entry name" value="FAD-linked oxidases, C-terminal domain"/>
    <property type="match status" value="1"/>
</dbReference>
<evidence type="ECO:0000256" key="1">
    <source>
        <dbReference type="ARBA" id="ARBA00022630"/>
    </source>
</evidence>